<evidence type="ECO:0000313" key="1">
    <source>
        <dbReference type="EMBL" id="ASK63957.1"/>
    </source>
</evidence>
<name>A0A220U755_9BACI</name>
<sequence>MLSIAENLNFLNPPLFQWPQFGALWPKFYLLSPKFRAPSPESNLYTDKDYAFLKCKINFPLIDLIMILLRKNL</sequence>
<keyword evidence="2" id="KW-1185">Reference proteome</keyword>
<reference evidence="1 2" key="1">
    <citation type="submission" date="2017-07" db="EMBL/GenBank/DDBJ databases">
        <title>Virgibacillus sp. LM2416.</title>
        <authorList>
            <person name="Tak E.J."/>
            <person name="Bae J.-W."/>
        </authorList>
    </citation>
    <scope>NUCLEOTIDE SEQUENCE [LARGE SCALE GENOMIC DNA]</scope>
    <source>
        <strain evidence="1 2">LM2416</strain>
    </source>
</reference>
<organism evidence="1 2">
    <name type="scientific">Virgibacillus phasianinus</name>
    <dbReference type="NCBI Taxonomy" id="2017483"/>
    <lineage>
        <taxon>Bacteria</taxon>
        <taxon>Bacillati</taxon>
        <taxon>Bacillota</taxon>
        <taxon>Bacilli</taxon>
        <taxon>Bacillales</taxon>
        <taxon>Bacillaceae</taxon>
        <taxon>Virgibacillus</taxon>
    </lineage>
</organism>
<gene>
    <name evidence="1" type="ORF">CFK37_18225</name>
</gene>
<protein>
    <submittedName>
        <fullName evidence="1">Uncharacterized protein</fullName>
    </submittedName>
</protein>
<dbReference type="EMBL" id="CP022315">
    <property type="protein sequence ID" value="ASK63957.1"/>
    <property type="molecule type" value="Genomic_DNA"/>
</dbReference>
<evidence type="ECO:0000313" key="2">
    <source>
        <dbReference type="Proteomes" id="UP000198312"/>
    </source>
</evidence>
<accession>A0A220U755</accession>
<proteinExistence type="predicted"/>
<dbReference type="KEGG" id="vil:CFK37_18225"/>
<dbReference type="Proteomes" id="UP000198312">
    <property type="component" value="Chromosome"/>
</dbReference>
<dbReference type="AlphaFoldDB" id="A0A220U755"/>